<gene>
    <name evidence="1" type="ORF">FPR_21600</name>
</gene>
<protein>
    <submittedName>
        <fullName evidence="1">Uncharacterized protein</fullName>
    </submittedName>
</protein>
<reference evidence="1 2" key="1">
    <citation type="submission" date="2010-03" db="EMBL/GenBank/DDBJ databases">
        <title>The genome sequence of Faecalibacterium prausnitzii SL3/3.</title>
        <authorList>
            <consortium name="metaHIT consortium -- http://www.metahit.eu/"/>
            <person name="Pajon A."/>
            <person name="Turner K."/>
            <person name="Parkhill J."/>
            <person name="Duncan S."/>
            <person name="Flint H."/>
        </authorList>
    </citation>
    <scope>NUCLEOTIDE SEQUENCE [LARGE SCALE GENOMIC DNA]</scope>
    <source>
        <strain evidence="1 2">SL3/3</strain>
    </source>
</reference>
<dbReference type="HOGENOM" id="CLU_3420970_0_0_9"/>
<dbReference type="Proteomes" id="UP000007059">
    <property type="component" value="Chromosome"/>
</dbReference>
<accession>D4KBZ2</accession>
<reference evidence="1 2" key="2">
    <citation type="submission" date="2010-03" db="EMBL/GenBank/DDBJ databases">
        <authorList>
            <person name="Pajon A."/>
        </authorList>
    </citation>
    <scope>NUCLEOTIDE SEQUENCE [LARGE SCALE GENOMIC DNA]</scope>
    <source>
        <strain evidence="1 2">SL3/3</strain>
    </source>
</reference>
<sequence length="24" mass="2715">MQFQVLPLCKVRLLSPVERGLACN</sequence>
<evidence type="ECO:0000313" key="1">
    <source>
        <dbReference type="EMBL" id="CBL02355.1"/>
    </source>
</evidence>
<organism evidence="1 2">
    <name type="scientific">Faecalibacterium prausnitzii SL3/3</name>
    <dbReference type="NCBI Taxonomy" id="657322"/>
    <lineage>
        <taxon>Bacteria</taxon>
        <taxon>Bacillati</taxon>
        <taxon>Bacillota</taxon>
        <taxon>Clostridia</taxon>
        <taxon>Eubacteriales</taxon>
        <taxon>Oscillospiraceae</taxon>
        <taxon>Faecalibacterium</taxon>
    </lineage>
</organism>
<dbReference type="EMBL" id="FP929046">
    <property type="protein sequence ID" value="CBL02355.1"/>
    <property type="molecule type" value="Genomic_DNA"/>
</dbReference>
<proteinExistence type="predicted"/>
<evidence type="ECO:0000313" key="2">
    <source>
        <dbReference type="Proteomes" id="UP000007059"/>
    </source>
</evidence>
<dbReference type="KEGG" id="fpa:FPR_21600"/>
<dbReference type="AlphaFoldDB" id="D4KBZ2"/>
<name>D4KBZ2_9FIRM</name>